<dbReference type="EMBL" id="JAHRHJ020000003">
    <property type="protein sequence ID" value="KAH9323741.1"/>
    <property type="molecule type" value="Genomic_DNA"/>
</dbReference>
<sequence length="319" mass="34042">TNTVRVSNVSVRATKRDIQDFFSFSGDIDHIQMQSDGDFSQLAFVTFKDPQALDTALLLSGATIIDQSVNISPVEHYLPHAQAEDNQPPPYMPKEGTPVTAGVSAVNKAEDVVTSMLAKGFVLGKDAIGKAKAFDEKHGLTANASAKVTSFDKKIGLTEKISAGTAAVNEKVRSVDQKFQVSEKTKSAFAAAEQKVNNAGSALMKNKYVFTGASWVTGAFSRVTKAAEDVGMKTKEKVQLVEGQKKDRNSTSSGDVSHDFAQVHLTEPGNAYEPLSSATHSGNYSSLPRYDSGSFSYPDSSMQASGKPTKPPPAQGLIL</sequence>
<feature type="region of interest" description="Disordered" evidence="2">
    <location>
        <begin position="236"/>
        <end position="257"/>
    </location>
</feature>
<gene>
    <name evidence="4" type="ORF">KI387_018380</name>
</gene>
<dbReference type="PROSITE" id="PS50102">
    <property type="entry name" value="RRM"/>
    <property type="match status" value="1"/>
</dbReference>
<evidence type="ECO:0000313" key="5">
    <source>
        <dbReference type="Proteomes" id="UP000824469"/>
    </source>
</evidence>
<dbReference type="Pfam" id="PF00076">
    <property type="entry name" value="RRM_1"/>
    <property type="match status" value="1"/>
</dbReference>
<dbReference type="Gene3D" id="3.30.70.330">
    <property type="match status" value="1"/>
</dbReference>
<dbReference type="InterPro" id="IPR000504">
    <property type="entry name" value="RRM_dom"/>
</dbReference>
<feature type="compositionally biased region" description="Polar residues" evidence="2">
    <location>
        <begin position="295"/>
        <end position="306"/>
    </location>
</feature>
<dbReference type="PANTHER" id="PTHR32343">
    <property type="entry name" value="SERINE/ARGININE-RICH SPLICING FACTOR"/>
    <property type="match status" value="1"/>
</dbReference>
<comment type="caution">
    <text evidence="4">The sequence shown here is derived from an EMBL/GenBank/DDBJ whole genome shotgun (WGS) entry which is preliminary data.</text>
</comment>
<feature type="non-terminal residue" evidence="4">
    <location>
        <position position="1"/>
    </location>
</feature>
<accession>A0AA38GK29</accession>
<feature type="region of interest" description="Disordered" evidence="2">
    <location>
        <begin position="295"/>
        <end position="319"/>
    </location>
</feature>
<feature type="domain" description="RRM" evidence="3">
    <location>
        <begin position="2"/>
        <end position="76"/>
    </location>
</feature>
<organism evidence="4 5">
    <name type="scientific">Taxus chinensis</name>
    <name type="common">Chinese yew</name>
    <name type="synonym">Taxus wallichiana var. chinensis</name>
    <dbReference type="NCBI Taxonomy" id="29808"/>
    <lineage>
        <taxon>Eukaryota</taxon>
        <taxon>Viridiplantae</taxon>
        <taxon>Streptophyta</taxon>
        <taxon>Embryophyta</taxon>
        <taxon>Tracheophyta</taxon>
        <taxon>Spermatophyta</taxon>
        <taxon>Pinopsida</taxon>
        <taxon>Pinidae</taxon>
        <taxon>Conifers II</taxon>
        <taxon>Cupressales</taxon>
        <taxon>Taxaceae</taxon>
        <taxon>Taxus</taxon>
    </lineage>
</organism>
<keyword evidence="5" id="KW-1185">Reference proteome</keyword>
<dbReference type="GO" id="GO:0003723">
    <property type="term" value="F:RNA binding"/>
    <property type="evidence" value="ECO:0007669"/>
    <property type="project" value="UniProtKB-UniRule"/>
</dbReference>
<dbReference type="Proteomes" id="UP000824469">
    <property type="component" value="Unassembled WGS sequence"/>
</dbReference>
<evidence type="ECO:0000259" key="3">
    <source>
        <dbReference type="PROSITE" id="PS50102"/>
    </source>
</evidence>
<proteinExistence type="predicted"/>
<name>A0AA38GK29_TAXCH</name>
<dbReference type="SUPFAM" id="SSF54928">
    <property type="entry name" value="RNA-binding domain, RBD"/>
    <property type="match status" value="1"/>
</dbReference>
<feature type="compositionally biased region" description="Pro residues" evidence="2">
    <location>
        <begin position="309"/>
        <end position="319"/>
    </location>
</feature>
<dbReference type="OMA" id="HAQENTA"/>
<evidence type="ECO:0000256" key="1">
    <source>
        <dbReference type="PROSITE-ProRule" id="PRU00176"/>
    </source>
</evidence>
<evidence type="ECO:0000256" key="2">
    <source>
        <dbReference type="SAM" id="MobiDB-lite"/>
    </source>
</evidence>
<dbReference type="InterPro" id="IPR035979">
    <property type="entry name" value="RBD_domain_sf"/>
</dbReference>
<protein>
    <recommendedName>
        <fullName evidence="3">RRM domain-containing protein</fullName>
    </recommendedName>
</protein>
<keyword evidence="1" id="KW-0694">RNA-binding</keyword>
<evidence type="ECO:0000313" key="4">
    <source>
        <dbReference type="EMBL" id="KAH9323741.1"/>
    </source>
</evidence>
<dbReference type="AlphaFoldDB" id="A0AA38GK29"/>
<dbReference type="PANTHER" id="PTHR32343:SF10">
    <property type="entry name" value="RNA-BINDING REGION RNP-1 DOMAIN-CONTAINING PROTEIN"/>
    <property type="match status" value="1"/>
</dbReference>
<reference evidence="4 5" key="1">
    <citation type="journal article" date="2021" name="Nat. Plants">
        <title>The Taxus genome provides insights into paclitaxel biosynthesis.</title>
        <authorList>
            <person name="Xiong X."/>
            <person name="Gou J."/>
            <person name="Liao Q."/>
            <person name="Li Y."/>
            <person name="Zhou Q."/>
            <person name="Bi G."/>
            <person name="Li C."/>
            <person name="Du R."/>
            <person name="Wang X."/>
            <person name="Sun T."/>
            <person name="Guo L."/>
            <person name="Liang H."/>
            <person name="Lu P."/>
            <person name="Wu Y."/>
            <person name="Zhang Z."/>
            <person name="Ro D.K."/>
            <person name="Shang Y."/>
            <person name="Huang S."/>
            <person name="Yan J."/>
        </authorList>
    </citation>
    <scope>NUCLEOTIDE SEQUENCE [LARGE SCALE GENOMIC DNA]</scope>
    <source>
        <strain evidence="4">Ta-2019</strain>
    </source>
</reference>
<feature type="compositionally biased region" description="Basic and acidic residues" evidence="2">
    <location>
        <begin position="236"/>
        <end position="249"/>
    </location>
</feature>
<dbReference type="InterPro" id="IPR012677">
    <property type="entry name" value="Nucleotide-bd_a/b_plait_sf"/>
</dbReference>
<dbReference type="SMART" id="SM00360">
    <property type="entry name" value="RRM"/>
    <property type="match status" value="1"/>
</dbReference>